<gene>
    <name evidence="3" type="ORF">CC80DRAFT_487219</name>
</gene>
<dbReference type="EMBL" id="ML976978">
    <property type="protein sequence ID" value="KAF1962731.1"/>
    <property type="molecule type" value="Genomic_DNA"/>
</dbReference>
<evidence type="ECO:0000313" key="3">
    <source>
        <dbReference type="EMBL" id="KAF1962731.1"/>
    </source>
</evidence>
<accession>A0A6A5UCU3</accession>
<keyword evidence="2" id="KW-1133">Transmembrane helix</keyword>
<dbReference type="AlphaFoldDB" id="A0A6A5UCU3"/>
<organism evidence="3 4">
    <name type="scientific">Byssothecium circinans</name>
    <dbReference type="NCBI Taxonomy" id="147558"/>
    <lineage>
        <taxon>Eukaryota</taxon>
        <taxon>Fungi</taxon>
        <taxon>Dikarya</taxon>
        <taxon>Ascomycota</taxon>
        <taxon>Pezizomycotina</taxon>
        <taxon>Dothideomycetes</taxon>
        <taxon>Pleosporomycetidae</taxon>
        <taxon>Pleosporales</taxon>
        <taxon>Massarineae</taxon>
        <taxon>Massarinaceae</taxon>
        <taxon>Byssothecium</taxon>
    </lineage>
</organism>
<feature type="region of interest" description="Disordered" evidence="1">
    <location>
        <begin position="1"/>
        <end position="46"/>
    </location>
</feature>
<evidence type="ECO:0000256" key="1">
    <source>
        <dbReference type="SAM" id="MobiDB-lite"/>
    </source>
</evidence>
<protein>
    <submittedName>
        <fullName evidence="3">Uncharacterized protein</fullName>
    </submittedName>
</protein>
<keyword evidence="2" id="KW-0812">Transmembrane</keyword>
<evidence type="ECO:0000256" key="2">
    <source>
        <dbReference type="SAM" id="Phobius"/>
    </source>
</evidence>
<feature type="compositionally biased region" description="Polar residues" evidence="1">
    <location>
        <begin position="96"/>
        <end position="106"/>
    </location>
</feature>
<reference evidence="3" key="1">
    <citation type="journal article" date="2020" name="Stud. Mycol.">
        <title>101 Dothideomycetes genomes: a test case for predicting lifestyles and emergence of pathogens.</title>
        <authorList>
            <person name="Haridas S."/>
            <person name="Albert R."/>
            <person name="Binder M."/>
            <person name="Bloem J."/>
            <person name="Labutti K."/>
            <person name="Salamov A."/>
            <person name="Andreopoulos B."/>
            <person name="Baker S."/>
            <person name="Barry K."/>
            <person name="Bills G."/>
            <person name="Bluhm B."/>
            <person name="Cannon C."/>
            <person name="Castanera R."/>
            <person name="Culley D."/>
            <person name="Daum C."/>
            <person name="Ezra D."/>
            <person name="Gonzalez J."/>
            <person name="Henrissat B."/>
            <person name="Kuo A."/>
            <person name="Liang C."/>
            <person name="Lipzen A."/>
            <person name="Lutzoni F."/>
            <person name="Magnuson J."/>
            <person name="Mondo S."/>
            <person name="Nolan M."/>
            <person name="Ohm R."/>
            <person name="Pangilinan J."/>
            <person name="Park H.-J."/>
            <person name="Ramirez L."/>
            <person name="Alfaro M."/>
            <person name="Sun H."/>
            <person name="Tritt A."/>
            <person name="Yoshinaga Y."/>
            <person name="Zwiers L.-H."/>
            <person name="Turgeon B."/>
            <person name="Goodwin S."/>
            <person name="Spatafora J."/>
            <person name="Crous P."/>
            <person name="Grigoriev I."/>
        </authorList>
    </citation>
    <scope>NUCLEOTIDE SEQUENCE</scope>
    <source>
        <strain evidence="3">CBS 675.92</strain>
    </source>
</reference>
<sequence length="460" mass="49358">MSNCWNDPDTGERLCNDDVAVDSPKTAADPWQTWVPPPTRIPSTEPWNTMTNTWATVMPSASFTGDGGSASSTMATMTGSTSATNPSSTPSGFPVPNTNHPDTSNQSASSPSPSATPVSPTSNGVAPGAVAGIAIATTILGAAIAFIAAFFIFKRRNASQQAYDDSRVSTPELIASLKGGGKHKSYVSISQSMAAPPVVASSLSPAAKKNGNVNVANLANSSDFLANVLPVAADEVTVKNRCATLFNQILHHVESYYRDVDATITPTMDKDLARFGSESLNMVEILKHSSMPTIAIKHALAGFIMSIVSPEGEEQATLFPTEIVGVKRKERLGESPDDQAAYILYKRLAVHLHTPDTASLASRQSDIREAAEHFALTFFPWANPTLQEQEKDEDLIKIMDSALEISIWLYGQPYQYEFMWEDPGFRGTAITPGLTRTTDIKGRRVGAPEVLLEPIVVATR</sequence>
<name>A0A6A5UCU3_9PLEO</name>
<keyword evidence="2" id="KW-0472">Membrane</keyword>
<feature type="compositionally biased region" description="Low complexity" evidence="1">
    <location>
        <begin position="107"/>
        <end position="122"/>
    </location>
</feature>
<evidence type="ECO:0000313" key="4">
    <source>
        <dbReference type="Proteomes" id="UP000800035"/>
    </source>
</evidence>
<feature type="compositionally biased region" description="Low complexity" evidence="1">
    <location>
        <begin position="69"/>
        <end position="92"/>
    </location>
</feature>
<dbReference type="OrthoDB" id="5421765at2759"/>
<keyword evidence="4" id="KW-1185">Reference proteome</keyword>
<feature type="region of interest" description="Disordered" evidence="1">
    <location>
        <begin position="60"/>
        <end position="122"/>
    </location>
</feature>
<proteinExistence type="predicted"/>
<feature type="transmembrane region" description="Helical" evidence="2">
    <location>
        <begin position="129"/>
        <end position="153"/>
    </location>
</feature>
<dbReference type="Proteomes" id="UP000800035">
    <property type="component" value="Unassembled WGS sequence"/>
</dbReference>